<dbReference type="Proteomes" id="UP000060043">
    <property type="component" value="Chromosome"/>
</dbReference>
<evidence type="ECO:0000313" key="2">
    <source>
        <dbReference type="EMBL" id="ALU31781.1"/>
    </source>
</evidence>
<gene>
    <name evidence="1" type="ORF">ATY89_03250</name>
    <name evidence="2" type="ORF">ATZ20_06275</name>
</gene>
<dbReference type="GeneID" id="14551151"/>
<dbReference type="AlphaFoldDB" id="A0A0U3GNC8"/>
<dbReference type="EMBL" id="CP013695">
    <property type="protein sequence ID" value="ALU31781.1"/>
    <property type="molecule type" value="Genomic_DNA"/>
</dbReference>
<protein>
    <submittedName>
        <fullName evidence="2">Uncharacterized protein</fullName>
    </submittedName>
</protein>
<accession>A0A0U3GNC8</accession>
<evidence type="ECO:0000313" key="4">
    <source>
        <dbReference type="Proteomes" id="UP000065473"/>
    </source>
</evidence>
<evidence type="ECO:0000313" key="3">
    <source>
        <dbReference type="Proteomes" id="UP000060043"/>
    </source>
</evidence>
<evidence type="ECO:0000313" key="1">
    <source>
        <dbReference type="EMBL" id="ALU29055.1"/>
    </source>
</evidence>
<proteinExistence type="predicted"/>
<dbReference type="RefSeq" id="WP_011277521.1">
    <property type="nucleotide sequence ID" value="NZ_BHWZ01000001.1"/>
</dbReference>
<sequence length="333" mass="38389">MVGVKKNEKVATDDEKKKELAKKLVIELCAKGERPSYKNIQERFREKYNEYISKGHINNVLEELNKEGVVKKQEREWVCGDSIGGAEDVTTDGLLDGDAFFEEVFPSLSRWEGDAGVEGELKKVVESVKGFESLKDSFALKRPSEFSRDLFRVPLIMPINISKFKEAKGRIKKTKKRLDENNLEFLVFYYSTNEDSIKLMATESLARDTEAPPETFSHLEEPCQFGYIYASISDVEIKFQADYLVNKFYPLFVKKVREVRKEREKNGVFSFFKKSPKRIPRLPNVEVALTIACCMALGSGQPLWDRIRLYWNELGLWKKYEQFISSVINGLKG</sequence>
<name>A0A0U3GNC8_9CREN</name>
<reference evidence="3 4" key="1">
    <citation type="submission" date="2015-12" db="EMBL/GenBank/DDBJ databases">
        <title>A stable core within a dynamic pangenome in Sulfolobus acidocaldarius.</title>
        <authorList>
            <person name="Anderson R."/>
            <person name="Kouris A."/>
            <person name="Seward C."/>
            <person name="Campbell K."/>
            <person name="Whitaker R."/>
        </authorList>
    </citation>
    <scope>NUCLEOTIDE SEQUENCE [LARGE SCALE GENOMIC DNA]</scope>
    <source>
        <strain evidence="1 4">GG12-C01-09</strain>
        <strain evidence="2 3">NG05B_CO5_07</strain>
    </source>
</reference>
<organism evidence="2 3">
    <name type="scientific">Sulfolobus acidocaldarius</name>
    <dbReference type="NCBI Taxonomy" id="2285"/>
    <lineage>
        <taxon>Archaea</taxon>
        <taxon>Thermoproteota</taxon>
        <taxon>Thermoprotei</taxon>
        <taxon>Sulfolobales</taxon>
        <taxon>Sulfolobaceae</taxon>
        <taxon>Sulfolobus</taxon>
    </lineage>
</organism>
<dbReference type="Proteomes" id="UP000065473">
    <property type="component" value="Chromosome"/>
</dbReference>
<dbReference type="EMBL" id="CP013694">
    <property type="protein sequence ID" value="ALU29055.1"/>
    <property type="molecule type" value="Genomic_DNA"/>
</dbReference>